<dbReference type="KEGG" id="ams:AMIS_31110"/>
<gene>
    <name evidence="1" type="ordered locus">AMIS_31110</name>
</gene>
<dbReference type="RefSeq" id="WP_014443226.1">
    <property type="nucleotide sequence ID" value="NC_017093.1"/>
</dbReference>
<sequence>MSYDLAVWEGPQPTTDAGGKATFENLFRRHLEGDWLTEPVGPVAAFAEALLARWPEDSEDSPYSSGVSVSGPIAYITLSYSRAAEVSLCAAELAARFGLVCFDPQAGRLRPGDGGGFARP</sequence>
<organism evidence="1 2">
    <name type="scientific">Actinoplanes missouriensis (strain ATCC 14538 / DSM 43046 / CBS 188.64 / JCM 3121 / NBRC 102363 / NCIMB 12654 / NRRL B-3342 / UNCC 431)</name>
    <dbReference type="NCBI Taxonomy" id="512565"/>
    <lineage>
        <taxon>Bacteria</taxon>
        <taxon>Bacillati</taxon>
        <taxon>Actinomycetota</taxon>
        <taxon>Actinomycetes</taxon>
        <taxon>Micromonosporales</taxon>
        <taxon>Micromonosporaceae</taxon>
        <taxon>Actinoplanes</taxon>
    </lineage>
</organism>
<evidence type="ECO:0000313" key="2">
    <source>
        <dbReference type="Proteomes" id="UP000007882"/>
    </source>
</evidence>
<evidence type="ECO:0000313" key="1">
    <source>
        <dbReference type="EMBL" id="BAL88331.1"/>
    </source>
</evidence>
<name>I0H5P4_ACTM4</name>
<dbReference type="EMBL" id="AP012319">
    <property type="protein sequence ID" value="BAL88331.1"/>
    <property type="molecule type" value="Genomic_DNA"/>
</dbReference>
<dbReference type="HOGENOM" id="CLU_2167269_0_0_11"/>
<dbReference type="OrthoDB" id="3390084at2"/>
<dbReference type="eggNOG" id="ENOG5033721">
    <property type="taxonomic scope" value="Bacteria"/>
</dbReference>
<keyword evidence="2" id="KW-1185">Reference proteome</keyword>
<reference evidence="1 2" key="1">
    <citation type="submission" date="2012-02" db="EMBL/GenBank/DDBJ databases">
        <title>Complete genome sequence of Actinoplanes missouriensis 431 (= NBRC 102363).</title>
        <authorList>
            <person name="Ohnishi Y."/>
            <person name="Ishikawa J."/>
            <person name="Sekine M."/>
            <person name="Hosoyama A."/>
            <person name="Harada T."/>
            <person name="Narita H."/>
            <person name="Hata T."/>
            <person name="Konno Y."/>
            <person name="Tutikane K."/>
            <person name="Fujita N."/>
            <person name="Horinouchi S."/>
            <person name="Hayakawa M."/>
        </authorList>
    </citation>
    <scope>NUCLEOTIDE SEQUENCE [LARGE SCALE GENOMIC DNA]</scope>
    <source>
        <strain evidence="2">ATCC 14538 / DSM 43046 / CBS 188.64 / JCM 3121 / NBRC 102363 / NCIMB 12654 / NRRL B-3342 / UNCC 431</strain>
    </source>
</reference>
<protein>
    <submittedName>
        <fullName evidence="1">Uncharacterized protein</fullName>
    </submittedName>
</protein>
<proteinExistence type="predicted"/>
<dbReference type="AlphaFoldDB" id="I0H5P4"/>
<dbReference type="Proteomes" id="UP000007882">
    <property type="component" value="Chromosome"/>
</dbReference>
<accession>I0H5P4</accession>